<evidence type="ECO:0000256" key="1">
    <source>
        <dbReference type="SAM" id="MobiDB-lite"/>
    </source>
</evidence>
<dbReference type="Proteomes" id="UP000234560">
    <property type="component" value="Chromosome"/>
</dbReference>
<organism evidence="2 3">
    <name type="scientific">Corynebacterium pyruviciproducens</name>
    <dbReference type="NCBI Taxonomy" id="598660"/>
    <lineage>
        <taxon>Bacteria</taxon>
        <taxon>Bacillati</taxon>
        <taxon>Actinomycetota</taxon>
        <taxon>Actinomycetes</taxon>
        <taxon>Mycobacteriales</taxon>
        <taxon>Corynebacteriaceae</taxon>
        <taxon>Corynebacterium</taxon>
    </lineage>
</organism>
<protein>
    <submittedName>
        <fullName evidence="2">YceD family protein</fullName>
    </submittedName>
</protein>
<proteinExistence type="predicted"/>
<sequence>MTNPLIVDCTRFMRGVTDPEHVTVTGPSPDHIGLEMMAINKGDDITLDVDLLPLGEGIHAHGTVTGVAHAQCSRCLTEHSVDVSIAVDQIYALTDTFITSHDEGDDEESDEDEVPRVENNMMDLTQVVIDEAGTTFPFNPTCESLTGTPCPEDSDVPESQDPENLIDPRWAGLEKFK</sequence>
<feature type="compositionally biased region" description="Acidic residues" evidence="1">
    <location>
        <begin position="152"/>
        <end position="161"/>
    </location>
</feature>
<evidence type="ECO:0000313" key="3">
    <source>
        <dbReference type="Proteomes" id="UP000234560"/>
    </source>
</evidence>
<accession>A0AAF1BX40</accession>
<dbReference type="EMBL" id="CP136958">
    <property type="protein sequence ID" value="WOT03037.1"/>
    <property type="molecule type" value="Genomic_DNA"/>
</dbReference>
<name>A0AAF1BX40_9CORY</name>
<dbReference type="Pfam" id="PF02620">
    <property type="entry name" value="YceD"/>
    <property type="match status" value="1"/>
</dbReference>
<dbReference type="InterPro" id="IPR003772">
    <property type="entry name" value="YceD"/>
</dbReference>
<dbReference type="KEGG" id="cpyr:CYJ47_04505"/>
<feature type="region of interest" description="Disordered" evidence="1">
    <location>
        <begin position="140"/>
        <end position="177"/>
    </location>
</feature>
<dbReference type="RefSeq" id="WP_101678307.1">
    <property type="nucleotide sequence ID" value="NZ_CAMIHY010000134.1"/>
</dbReference>
<dbReference type="AlphaFoldDB" id="A0AAF1BX40"/>
<reference evidence="2" key="1">
    <citation type="submission" date="2017-12" db="EMBL/GenBank/DDBJ databases">
        <authorList>
            <person name="Thomas-White K."/>
            <person name="Wolfe A.J."/>
        </authorList>
    </citation>
    <scope>NUCLEOTIDE SEQUENCE</scope>
    <source>
        <strain evidence="2">UMB0763</strain>
    </source>
</reference>
<reference evidence="2" key="2">
    <citation type="submission" date="2023-10" db="EMBL/GenBank/DDBJ databases">
        <authorList>
            <person name="Choi B."/>
        </authorList>
    </citation>
    <scope>NUCLEOTIDE SEQUENCE</scope>
    <source>
        <strain evidence="2">UMB0763</strain>
    </source>
</reference>
<gene>
    <name evidence="2" type="ORF">CYJ47_04505</name>
</gene>
<evidence type="ECO:0000313" key="2">
    <source>
        <dbReference type="EMBL" id="WOT03037.1"/>
    </source>
</evidence>